<dbReference type="PANTHER" id="PTHR11124">
    <property type="entry name" value="VACUOLAR SORTING PROTEIN VPS29"/>
    <property type="match status" value="1"/>
</dbReference>
<keyword evidence="3" id="KW-0378">Hydrolase</keyword>
<keyword evidence="2 4" id="KW-0479">Metal-binding</keyword>
<dbReference type="GO" id="GO:0046872">
    <property type="term" value="F:metal ion binding"/>
    <property type="evidence" value="ECO:0007669"/>
    <property type="project" value="UniProtKB-KW"/>
</dbReference>
<dbReference type="GO" id="GO:0016787">
    <property type="term" value="F:hydrolase activity"/>
    <property type="evidence" value="ECO:0007669"/>
    <property type="project" value="UniProtKB-UniRule"/>
</dbReference>
<evidence type="ECO:0000256" key="1">
    <source>
        <dbReference type="ARBA" id="ARBA00008950"/>
    </source>
</evidence>
<organism evidence="6 7">
    <name type="scientific">Xanthomonas graminis pv. poae</name>
    <dbReference type="NCBI Taxonomy" id="227946"/>
    <lineage>
        <taxon>Bacteria</taxon>
        <taxon>Pseudomonadati</taxon>
        <taxon>Pseudomonadota</taxon>
        <taxon>Gammaproteobacteria</taxon>
        <taxon>Lysobacterales</taxon>
        <taxon>Lysobacteraceae</taxon>
        <taxon>Xanthomonas</taxon>
        <taxon>Xanthomonas translucens group</taxon>
        <taxon>Xanthomonas graminis</taxon>
    </lineage>
</organism>
<protein>
    <recommendedName>
        <fullName evidence="4">Phosphoesterase</fullName>
        <ecNumber evidence="4">3.1.4.-</ecNumber>
    </recommendedName>
</protein>
<dbReference type="SUPFAM" id="SSF56300">
    <property type="entry name" value="Metallo-dependent phosphatases"/>
    <property type="match status" value="1"/>
</dbReference>
<evidence type="ECO:0000256" key="4">
    <source>
        <dbReference type="RuleBase" id="RU362039"/>
    </source>
</evidence>
<dbReference type="InterPro" id="IPR024654">
    <property type="entry name" value="Calcineurin-like_PHP_lpxH"/>
</dbReference>
<dbReference type="Pfam" id="PF12850">
    <property type="entry name" value="Metallophos_2"/>
    <property type="match status" value="1"/>
</dbReference>
<evidence type="ECO:0000313" key="7">
    <source>
        <dbReference type="Proteomes" id="UP000041247"/>
    </source>
</evidence>
<evidence type="ECO:0000256" key="2">
    <source>
        <dbReference type="ARBA" id="ARBA00022723"/>
    </source>
</evidence>
<feature type="domain" description="Calcineurin-like phosphoesterase" evidence="5">
    <location>
        <begin position="7"/>
        <end position="144"/>
    </location>
</feature>
<dbReference type="InterPro" id="IPR020935">
    <property type="entry name" value="PdiEstase_YfcE_CS"/>
</dbReference>
<comment type="cofactor">
    <cofactor evidence="4">
        <name>a divalent metal cation</name>
        <dbReference type="ChEBI" id="CHEBI:60240"/>
    </cofactor>
</comment>
<evidence type="ECO:0000256" key="3">
    <source>
        <dbReference type="ARBA" id="ARBA00022801"/>
    </source>
</evidence>
<evidence type="ECO:0000313" key="6">
    <source>
        <dbReference type="EMBL" id="CTP87008.1"/>
    </source>
</evidence>
<sequence>MPCVPPLRIGLISDTHGLLRPQALAAMRDCVAIVHAGDIGKPEILDALRALAPLHAIRGNIDTAPWAQALPDTLDIDIAGIRLHVLHDLKTLARDPACVDVVVSGHSHKPLLQSRDGVLYFNPGSAGPRRFSLPIGVGYLHLQADGIRGELHALT</sequence>
<dbReference type="NCBIfam" id="TIGR00040">
    <property type="entry name" value="yfcE"/>
    <property type="match status" value="1"/>
</dbReference>
<dbReference type="EC" id="3.1.4.-" evidence="4"/>
<reference evidence="6 7" key="1">
    <citation type="submission" date="2015-07" db="EMBL/GenBank/DDBJ databases">
        <authorList>
            <person name="Noorani M."/>
        </authorList>
    </citation>
    <scope>NUCLEOTIDE SEQUENCE [LARGE SCALE GENOMIC DNA]</scope>
    <source>
        <strain evidence="6">LMG728</strain>
    </source>
</reference>
<dbReference type="PROSITE" id="PS01269">
    <property type="entry name" value="UPF0025"/>
    <property type="match status" value="1"/>
</dbReference>
<dbReference type="RefSeq" id="WP_053840551.1">
    <property type="nucleotide sequence ID" value="NZ_CP076250.1"/>
</dbReference>
<evidence type="ECO:0000259" key="5">
    <source>
        <dbReference type="Pfam" id="PF12850"/>
    </source>
</evidence>
<gene>
    <name evidence="6" type="ORF">XTPLMG728_1408</name>
</gene>
<dbReference type="EMBL" id="CXOK01000035">
    <property type="protein sequence ID" value="CTP87008.1"/>
    <property type="molecule type" value="Genomic_DNA"/>
</dbReference>
<dbReference type="Gene3D" id="3.60.21.10">
    <property type="match status" value="1"/>
</dbReference>
<dbReference type="InterPro" id="IPR029052">
    <property type="entry name" value="Metallo-depent_PP-like"/>
</dbReference>
<dbReference type="InterPro" id="IPR000979">
    <property type="entry name" value="Phosphodiesterase_MJ0936/Vps29"/>
</dbReference>
<name>A0A0K2ZN59_9XANT</name>
<comment type="similarity">
    <text evidence="1 4">Belongs to the metallophosphoesterase superfamily. YfcE family.</text>
</comment>
<proteinExistence type="inferred from homology"/>
<dbReference type="Proteomes" id="UP000041247">
    <property type="component" value="Unassembled WGS sequence"/>
</dbReference>
<dbReference type="AlphaFoldDB" id="A0A0K2ZN59"/>
<accession>A0A0K2ZN59</accession>